<evidence type="ECO:0000313" key="2">
    <source>
        <dbReference type="EMBL" id="GIF56594.1"/>
    </source>
</evidence>
<dbReference type="InterPro" id="IPR006059">
    <property type="entry name" value="SBP"/>
</dbReference>
<evidence type="ECO:0000313" key="3">
    <source>
        <dbReference type="Proteomes" id="UP000624325"/>
    </source>
</evidence>
<feature type="chain" id="PRO_5047086937" evidence="1">
    <location>
        <begin position="22"/>
        <end position="467"/>
    </location>
</feature>
<evidence type="ECO:0000256" key="1">
    <source>
        <dbReference type="SAM" id="SignalP"/>
    </source>
</evidence>
<dbReference type="Pfam" id="PF01547">
    <property type="entry name" value="SBP_bac_1"/>
    <property type="match status" value="1"/>
</dbReference>
<dbReference type="EMBL" id="BONC01000015">
    <property type="protein sequence ID" value="GIF56594.1"/>
    <property type="molecule type" value="Genomic_DNA"/>
</dbReference>
<dbReference type="RefSeq" id="WP_203702450.1">
    <property type="nucleotide sequence ID" value="NZ_BAAALU010000010.1"/>
</dbReference>
<dbReference type="PANTHER" id="PTHR43649:SF14">
    <property type="entry name" value="BLR3389 PROTEIN"/>
    <property type="match status" value="1"/>
</dbReference>
<dbReference type="PANTHER" id="PTHR43649">
    <property type="entry name" value="ARABINOSE-BINDING PROTEIN-RELATED"/>
    <property type="match status" value="1"/>
</dbReference>
<dbReference type="PROSITE" id="PS51257">
    <property type="entry name" value="PROKAR_LIPOPROTEIN"/>
    <property type="match status" value="1"/>
</dbReference>
<keyword evidence="1" id="KW-0732">Signal</keyword>
<sequence length="467" mass="49182">MSAKPRHATRVLAACIATALALTTAACGDSSEPAGKDAKNITLTISANAIAGGKNAAGAEWIEKWVIPRFVEAQKAKGVTAKVTFVPSGVDDEQFKTKLALDLRSKGGADVIAVDGIWVGEFVQAGYLKPLDEVAGDQVESWEGWSQIPETVQGLGTFEDKRYGIPLGTDGRVLYYNKKLFAQAGLPAEWQPTSWQEILDAGAKLKALPGVTPIQLNAGTAMGEATTMQGALPLLVGAGGEIYHDGKWAGAGQPVKDMLDLYSKIYAGGLGDPKLQQEAKGRDKSFTEFAAGKIGILAEGDYFWRSVVHPTDGIAKMADRDATVGYAMIPAKQPGAGIRGQDFVSMSGGGVRTLNPNSKYPSQAWELLSFMHSAEAVKAELAGATRITARTDVNKEVLAADPMLNFVAEKVLPVTAYRPPLAVYPQVSVALQEATAEVTGGKSVDEVATAYQKKLEGIVGGAGNVTS</sequence>
<reference evidence="2 3" key="1">
    <citation type="submission" date="2021-01" db="EMBL/GenBank/DDBJ databases">
        <title>Whole genome shotgun sequence of Asanoa iriomotensis NBRC 100142.</title>
        <authorList>
            <person name="Komaki H."/>
            <person name="Tamura T."/>
        </authorList>
    </citation>
    <scope>NUCLEOTIDE SEQUENCE [LARGE SCALE GENOMIC DNA]</scope>
    <source>
        <strain evidence="2 3">NBRC 100142</strain>
    </source>
</reference>
<keyword evidence="3" id="KW-1185">Reference proteome</keyword>
<dbReference type="SUPFAM" id="SSF53850">
    <property type="entry name" value="Periplasmic binding protein-like II"/>
    <property type="match status" value="1"/>
</dbReference>
<proteinExistence type="predicted"/>
<name>A0ABQ4C1G1_9ACTN</name>
<dbReference type="Proteomes" id="UP000624325">
    <property type="component" value="Unassembled WGS sequence"/>
</dbReference>
<comment type="caution">
    <text evidence="2">The sequence shown here is derived from an EMBL/GenBank/DDBJ whole genome shotgun (WGS) entry which is preliminary data.</text>
</comment>
<gene>
    <name evidence="2" type="ORF">Air01nite_26890</name>
</gene>
<dbReference type="InterPro" id="IPR050490">
    <property type="entry name" value="Bact_solute-bd_prot1"/>
</dbReference>
<protein>
    <submittedName>
        <fullName evidence="2">Sugar ABC transporter substrate-binding protein</fullName>
    </submittedName>
</protein>
<feature type="signal peptide" evidence="1">
    <location>
        <begin position="1"/>
        <end position="21"/>
    </location>
</feature>
<organism evidence="2 3">
    <name type="scientific">Asanoa iriomotensis</name>
    <dbReference type="NCBI Taxonomy" id="234613"/>
    <lineage>
        <taxon>Bacteria</taxon>
        <taxon>Bacillati</taxon>
        <taxon>Actinomycetota</taxon>
        <taxon>Actinomycetes</taxon>
        <taxon>Micromonosporales</taxon>
        <taxon>Micromonosporaceae</taxon>
        <taxon>Asanoa</taxon>
    </lineage>
</organism>
<dbReference type="Gene3D" id="3.40.190.10">
    <property type="entry name" value="Periplasmic binding protein-like II"/>
    <property type="match status" value="2"/>
</dbReference>
<accession>A0ABQ4C1G1</accession>